<dbReference type="SUPFAM" id="SSF55729">
    <property type="entry name" value="Acyl-CoA N-acyltransferases (Nat)"/>
    <property type="match status" value="1"/>
</dbReference>
<feature type="domain" description="N-acetyltransferase" evidence="2">
    <location>
        <begin position="66"/>
        <end position="234"/>
    </location>
</feature>
<sequence>MSTQTFHPFILLTPTLFLIPTPIAMSIQSYRTLYRNLHANAAFCTMGFGSHFPPREWSDPETETSIRTRDVARCWGVRGMGDFAMSLRTSDDEVKGRELGANVVLVDGEEYVRWVAKRGGLEGVEWIGYAGIRDATTTSLPELEEGESWPDWREMVELRYGVAPDYWGKGLARIGADAVMLWGVKEMGVKRYIAETEKENVRSGKVLGKMGFKSLEGVSYFKEESEDEWVLSAEDLVQRLGKL</sequence>
<evidence type="ECO:0000313" key="3">
    <source>
        <dbReference type="EMBL" id="EPE36536.1"/>
    </source>
</evidence>
<reference evidence="3 4" key="1">
    <citation type="journal article" date="2013" name="BMC Genomics">
        <title>Genomics-driven discovery of the pneumocandin biosynthetic gene cluster in the fungus Glarea lozoyensis.</title>
        <authorList>
            <person name="Chen L."/>
            <person name="Yue Q."/>
            <person name="Zhang X."/>
            <person name="Xiang M."/>
            <person name="Wang C."/>
            <person name="Li S."/>
            <person name="Che Y."/>
            <person name="Ortiz-Lopez F.J."/>
            <person name="Bills G.F."/>
            <person name="Liu X."/>
            <person name="An Z."/>
        </authorList>
    </citation>
    <scope>NUCLEOTIDE SEQUENCE [LARGE SCALE GENOMIC DNA]</scope>
    <source>
        <strain evidence="4">ATCC 20868 / MF5171</strain>
    </source>
</reference>
<keyword evidence="4" id="KW-1185">Reference proteome</keyword>
<dbReference type="EMBL" id="KE145352">
    <property type="protein sequence ID" value="EPE36536.1"/>
    <property type="molecule type" value="Genomic_DNA"/>
</dbReference>
<dbReference type="InterPro" id="IPR016181">
    <property type="entry name" value="Acyl_CoA_acyltransferase"/>
</dbReference>
<protein>
    <submittedName>
        <fullName evidence="3">Acyl-CoA N-acyltransferases (Nat)</fullName>
    </submittedName>
</protein>
<evidence type="ECO:0000256" key="1">
    <source>
        <dbReference type="SAM" id="SignalP"/>
    </source>
</evidence>
<keyword evidence="3" id="KW-0808">Transferase</keyword>
<dbReference type="OMA" id="RDIARCW"/>
<dbReference type="HOGENOM" id="CLU_1156743_0_0_1"/>
<dbReference type="GO" id="GO:0016747">
    <property type="term" value="F:acyltransferase activity, transferring groups other than amino-acyl groups"/>
    <property type="evidence" value="ECO:0007669"/>
    <property type="project" value="InterPro"/>
</dbReference>
<dbReference type="InterPro" id="IPR051531">
    <property type="entry name" value="N-acetyltransferase"/>
</dbReference>
<dbReference type="PROSITE" id="PS51186">
    <property type="entry name" value="GNAT"/>
    <property type="match status" value="1"/>
</dbReference>
<proteinExistence type="predicted"/>
<keyword evidence="1" id="KW-0732">Signal</keyword>
<dbReference type="Proteomes" id="UP000016922">
    <property type="component" value="Unassembled WGS sequence"/>
</dbReference>
<dbReference type="eggNOG" id="ENOG502SNG3">
    <property type="taxonomic scope" value="Eukaryota"/>
</dbReference>
<evidence type="ECO:0000259" key="2">
    <source>
        <dbReference type="PROSITE" id="PS51186"/>
    </source>
</evidence>
<dbReference type="PANTHER" id="PTHR43792:SF13">
    <property type="entry name" value="ACETYLTRANSFERASE"/>
    <property type="match status" value="1"/>
</dbReference>
<dbReference type="OrthoDB" id="630895at2759"/>
<dbReference type="GeneID" id="19467747"/>
<name>S3DX42_GLAL2</name>
<organism evidence="3 4">
    <name type="scientific">Glarea lozoyensis (strain ATCC 20868 / MF5171)</name>
    <dbReference type="NCBI Taxonomy" id="1116229"/>
    <lineage>
        <taxon>Eukaryota</taxon>
        <taxon>Fungi</taxon>
        <taxon>Dikarya</taxon>
        <taxon>Ascomycota</taxon>
        <taxon>Pezizomycotina</taxon>
        <taxon>Leotiomycetes</taxon>
        <taxon>Helotiales</taxon>
        <taxon>Helotiaceae</taxon>
        <taxon>Glarea</taxon>
    </lineage>
</organism>
<dbReference type="AlphaFoldDB" id="S3DX42"/>
<dbReference type="InterPro" id="IPR000182">
    <property type="entry name" value="GNAT_dom"/>
</dbReference>
<accession>S3DX42</accession>
<feature type="signal peptide" evidence="1">
    <location>
        <begin position="1"/>
        <end position="26"/>
    </location>
</feature>
<dbReference type="Pfam" id="PF13302">
    <property type="entry name" value="Acetyltransf_3"/>
    <property type="match status" value="1"/>
</dbReference>
<dbReference type="PANTHER" id="PTHR43792">
    <property type="entry name" value="GNAT FAMILY, PUTATIVE (AFU_ORTHOLOGUE AFUA_3G00765)-RELATED-RELATED"/>
    <property type="match status" value="1"/>
</dbReference>
<evidence type="ECO:0000313" key="4">
    <source>
        <dbReference type="Proteomes" id="UP000016922"/>
    </source>
</evidence>
<dbReference type="Gene3D" id="3.40.630.30">
    <property type="match status" value="1"/>
</dbReference>
<dbReference type="RefSeq" id="XP_008075851.1">
    <property type="nucleotide sequence ID" value="XM_008077660.1"/>
</dbReference>
<keyword evidence="3" id="KW-0012">Acyltransferase</keyword>
<dbReference type="KEGG" id="glz:GLAREA_08699"/>
<feature type="chain" id="PRO_5004508785" evidence="1">
    <location>
        <begin position="27"/>
        <end position="243"/>
    </location>
</feature>
<gene>
    <name evidence="3" type="ORF">GLAREA_08699</name>
</gene>